<evidence type="ECO:0000313" key="7">
    <source>
        <dbReference type="Proteomes" id="UP000799536"/>
    </source>
</evidence>
<evidence type="ECO:0000256" key="1">
    <source>
        <dbReference type="ARBA" id="ARBA00000032"/>
    </source>
</evidence>
<evidence type="ECO:0000256" key="2">
    <source>
        <dbReference type="ARBA" id="ARBA00012646"/>
    </source>
</evidence>
<dbReference type="InterPro" id="IPR017850">
    <property type="entry name" value="Alkaline_phosphatase_core_sf"/>
</dbReference>
<dbReference type="OrthoDB" id="5135119at2759"/>
<feature type="chain" id="PRO_5040255021" description="acid phosphatase" evidence="5">
    <location>
        <begin position="25"/>
        <end position="474"/>
    </location>
</feature>
<feature type="region of interest" description="Disordered" evidence="4">
    <location>
        <begin position="418"/>
        <end position="451"/>
    </location>
</feature>
<comment type="catalytic activity">
    <reaction evidence="1">
        <text>a phosphate monoester + H2O = an alcohol + phosphate</text>
        <dbReference type="Rhea" id="RHEA:15017"/>
        <dbReference type="ChEBI" id="CHEBI:15377"/>
        <dbReference type="ChEBI" id="CHEBI:30879"/>
        <dbReference type="ChEBI" id="CHEBI:43474"/>
        <dbReference type="ChEBI" id="CHEBI:67140"/>
        <dbReference type="EC" id="3.1.3.2"/>
    </reaction>
</comment>
<dbReference type="FunFam" id="3.40.720.10:FF:000043">
    <property type="entry name" value="Acid phosphatase PHOa"/>
    <property type="match status" value="1"/>
</dbReference>
<reference evidence="6" key="1">
    <citation type="journal article" date="2020" name="Stud. Mycol.">
        <title>101 Dothideomycetes genomes: a test case for predicting lifestyles and emergence of pathogens.</title>
        <authorList>
            <person name="Haridas S."/>
            <person name="Albert R."/>
            <person name="Binder M."/>
            <person name="Bloem J."/>
            <person name="Labutti K."/>
            <person name="Salamov A."/>
            <person name="Andreopoulos B."/>
            <person name="Baker S."/>
            <person name="Barry K."/>
            <person name="Bills G."/>
            <person name="Bluhm B."/>
            <person name="Cannon C."/>
            <person name="Castanera R."/>
            <person name="Culley D."/>
            <person name="Daum C."/>
            <person name="Ezra D."/>
            <person name="Gonzalez J."/>
            <person name="Henrissat B."/>
            <person name="Kuo A."/>
            <person name="Liang C."/>
            <person name="Lipzen A."/>
            <person name="Lutzoni F."/>
            <person name="Magnuson J."/>
            <person name="Mondo S."/>
            <person name="Nolan M."/>
            <person name="Ohm R."/>
            <person name="Pangilinan J."/>
            <person name="Park H.-J."/>
            <person name="Ramirez L."/>
            <person name="Alfaro M."/>
            <person name="Sun H."/>
            <person name="Tritt A."/>
            <person name="Yoshinaga Y."/>
            <person name="Zwiers L.-H."/>
            <person name="Turgeon B."/>
            <person name="Goodwin S."/>
            <person name="Spatafora J."/>
            <person name="Crous P."/>
            <person name="Grigoriev I."/>
        </authorList>
    </citation>
    <scope>NUCLEOTIDE SEQUENCE</scope>
    <source>
        <strain evidence="6">ATCC 74209</strain>
    </source>
</reference>
<organism evidence="6 7">
    <name type="scientific">Delitschia confertaspora ATCC 74209</name>
    <dbReference type="NCBI Taxonomy" id="1513339"/>
    <lineage>
        <taxon>Eukaryota</taxon>
        <taxon>Fungi</taxon>
        <taxon>Dikarya</taxon>
        <taxon>Ascomycota</taxon>
        <taxon>Pezizomycotina</taxon>
        <taxon>Dothideomycetes</taxon>
        <taxon>Pleosporomycetidae</taxon>
        <taxon>Pleosporales</taxon>
        <taxon>Delitschiaceae</taxon>
        <taxon>Delitschia</taxon>
    </lineage>
</organism>
<dbReference type="PANTHER" id="PTHR31956">
    <property type="entry name" value="NON-SPECIFIC PHOSPHOLIPASE C4-RELATED"/>
    <property type="match status" value="1"/>
</dbReference>
<evidence type="ECO:0000256" key="5">
    <source>
        <dbReference type="SAM" id="SignalP"/>
    </source>
</evidence>
<dbReference type="GO" id="GO:0003993">
    <property type="term" value="F:acid phosphatase activity"/>
    <property type="evidence" value="ECO:0007669"/>
    <property type="project" value="UniProtKB-EC"/>
</dbReference>
<gene>
    <name evidence="6" type="ORF">GQ43DRAFT_378186</name>
</gene>
<evidence type="ECO:0000256" key="4">
    <source>
        <dbReference type="SAM" id="MobiDB-lite"/>
    </source>
</evidence>
<dbReference type="PANTHER" id="PTHR31956:SF8">
    <property type="entry name" value="ACID PHOSPHATASE PHOA (AFU_ORTHOLOGUE AFUA_1G03570)"/>
    <property type="match status" value="1"/>
</dbReference>
<feature type="signal peptide" evidence="5">
    <location>
        <begin position="1"/>
        <end position="24"/>
    </location>
</feature>
<keyword evidence="7" id="KW-1185">Reference proteome</keyword>
<keyword evidence="5" id="KW-0732">Signal</keyword>
<name>A0A9P4JL03_9PLEO</name>
<proteinExistence type="predicted"/>
<dbReference type="Proteomes" id="UP000799536">
    <property type="component" value="Unassembled WGS sequence"/>
</dbReference>
<dbReference type="EMBL" id="ML994130">
    <property type="protein sequence ID" value="KAF2198612.1"/>
    <property type="molecule type" value="Genomic_DNA"/>
</dbReference>
<evidence type="ECO:0000313" key="6">
    <source>
        <dbReference type="EMBL" id="KAF2198612.1"/>
    </source>
</evidence>
<dbReference type="Pfam" id="PF04185">
    <property type="entry name" value="Phosphoesterase"/>
    <property type="match status" value="1"/>
</dbReference>
<dbReference type="EC" id="3.1.3.2" evidence="2"/>
<protein>
    <recommendedName>
        <fullName evidence="2">acid phosphatase</fullName>
        <ecNumber evidence="2">3.1.3.2</ecNumber>
    </recommendedName>
</protein>
<evidence type="ECO:0000256" key="3">
    <source>
        <dbReference type="ARBA" id="ARBA00022801"/>
    </source>
</evidence>
<dbReference type="AlphaFoldDB" id="A0A9P4JL03"/>
<comment type="caution">
    <text evidence="6">The sequence shown here is derived from an EMBL/GenBank/DDBJ whole genome shotgun (WGS) entry which is preliminary data.</text>
</comment>
<accession>A0A9P4JL03</accession>
<dbReference type="Gene3D" id="3.40.720.10">
    <property type="entry name" value="Alkaline Phosphatase, subunit A"/>
    <property type="match status" value="1"/>
</dbReference>
<dbReference type="InterPro" id="IPR007312">
    <property type="entry name" value="Phosphoesterase"/>
</dbReference>
<sequence>MYSFYLLLSASLLWVAHSPKTATATTTHGRRPKPTAIQPSPSEIAASKLSAPALSPTSSVEGKAFNRIIQIWLENTDYDLAASNPDMKWLANQGITLTNFWALTHPSQSNYAAAVSGDHFGMDHDEFVSVPANVSTVVDLLDTKGISWGEYQEGLPYAGFQGKQYSESSKNSYVRKHNPLIMYESVTLNATRLSLIKNFTSFDTDLAEERLPQWSFITPNMTNDGHDSSLDTAAKWARSFLEPLLKNDYVMKDTLILLTFDENHSYSTGNRIFSLMLGGAVPQSLRGKEDNTFYNHYSTISSISFNWALPSLGRWDCGANIFALLANQTNSGIRNWVVNTTAMPFSTSYPGPLSNKLYIPTWPQPTTGEQRSCVAKHGVLESVKRVWEHADVDSGGRGENYSSPYPWDGSTGYNNGANAYLPSKTDGSKETPTGAPAVPAGSPSESPKGNGGVNEVRLGWVGGVVLSGVFAAVL</sequence>
<dbReference type="GO" id="GO:0009395">
    <property type="term" value="P:phospholipid catabolic process"/>
    <property type="evidence" value="ECO:0007669"/>
    <property type="project" value="TreeGrafter"/>
</dbReference>
<keyword evidence="3" id="KW-0378">Hydrolase</keyword>